<feature type="binding site" evidence="6">
    <location>
        <position position="315"/>
    </location>
    <ligand>
        <name>Mg(2+)</name>
        <dbReference type="ChEBI" id="CHEBI:18420"/>
        <label>1</label>
    </ligand>
</feature>
<sequence length="503" mass="56945">MWDPHNTVGEAVESNLELEQDVESTAELQPTAEPEGVRELSPSGNAPETINNSMSGNRRIRRALKSTKAAIKIASLNINGFSSASLAVPGGSKWNHIKQIMYEKQIGVLLVQEAHLDDEQEAQLQKLFKQQLRIFKSADPDNPRGCGGVAVVLNKQKICTEGLNNPIEIVPGRAILMQLQIHCGDYIRILNVYAPNGTTQNKEFWKSLEAYFQDHPAHKPNIVAGDFNVVEDQIDHLPMRNDGDPEQTVKALEDLKSYLNICDGWRQTFSTQKEWTYRQQRAEGAKSHIDCIYVKDAILETARSWKIEPCHLSDHKLVSVDVVNENAPEIGKGHRTLPIHLLNDKLLIKHINEKGCILQTKIEKLTKYPQLRSTENNAQTLFHKFKGEVMGIAKKRERAITPRAAEKLRKLEALLMEISNDNDCTEMEKILATNELQTSIEKIQMSQHQAKRHRAAVTNRLYGETISRYWSQLNTVKTPRDLIYALRKPEVQVGEDPHEKNSG</sequence>
<dbReference type="InterPro" id="IPR036691">
    <property type="entry name" value="Endo/exonu/phosph_ase_sf"/>
</dbReference>
<evidence type="ECO:0000256" key="3">
    <source>
        <dbReference type="ARBA" id="ARBA00022801"/>
    </source>
</evidence>
<protein>
    <recommendedName>
        <fullName evidence="9">Endonuclease/exonuclease/phosphatase domain-containing protein</fullName>
    </recommendedName>
</protein>
<dbReference type="GO" id="GO:0003906">
    <property type="term" value="F:DNA-(apurinic or apyrimidinic site) endonuclease activity"/>
    <property type="evidence" value="ECO:0007669"/>
    <property type="project" value="TreeGrafter"/>
</dbReference>
<feature type="binding site" evidence="6">
    <location>
        <position position="226"/>
    </location>
    <ligand>
        <name>Mg(2+)</name>
        <dbReference type="ChEBI" id="CHEBI:18420"/>
        <label>1</label>
    </ligand>
</feature>
<feature type="region of interest" description="Disordered" evidence="8">
    <location>
        <begin position="18"/>
        <end position="58"/>
    </location>
</feature>
<dbReference type="GO" id="GO:0046872">
    <property type="term" value="F:metal ion binding"/>
    <property type="evidence" value="ECO:0007669"/>
    <property type="project" value="UniProtKB-KW"/>
</dbReference>
<keyword evidence="11" id="KW-1185">Reference proteome</keyword>
<evidence type="ECO:0000256" key="8">
    <source>
        <dbReference type="SAM" id="MobiDB-lite"/>
    </source>
</evidence>
<dbReference type="Pfam" id="PF03372">
    <property type="entry name" value="Exo_endo_phos"/>
    <property type="match status" value="1"/>
</dbReference>
<dbReference type="Proteomes" id="UP000283269">
    <property type="component" value="Unassembled WGS sequence"/>
</dbReference>
<dbReference type="EMBL" id="NHYD01002692">
    <property type="protein sequence ID" value="PPQ85540.1"/>
    <property type="molecule type" value="Genomic_DNA"/>
</dbReference>
<gene>
    <name evidence="10" type="ORF">CVT25_006780</name>
</gene>
<dbReference type="SUPFAM" id="SSF56219">
    <property type="entry name" value="DNase I-like"/>
    <property type="match status" value="1"/>
</dbReference>
<comment type="cofactor">
    <cofactor evidence="6">
        <name>Mg(2+)</name>
        <dbReference type="ChEBI" id="CHEBI:18420"/>
    </cofactor>
    <cofactor evidence="6">
        <name>Mn(2+)</name>
        <dbReference type="ChEBI" id="CHEBI:29035"/>
    </cofactor>
    <text evidence="6">Probably binds two magnesium or manganese ions per subunit.</text>
</comment>
<feature type="binding site" evidence="6">
    <location>
        <position position="228"/>
    </location>
    <ligand>
        <name>Mg(2+)</name>
        <dbReference type="ChEBI" id="CHEBI:18420"/>
        <label>1</label>
    </ligand>
</feature>
<feature type="compositionally biased region" description="Polar residues" evidence="8">
    <location>
        <begin position="42"/>
        <end position="56"/>
    </location>
</feature>
<evidence type="ECO:0000256" key="4">
    <source>
        <dbReference type="ARBA" id="ARBA00022842"/>
    </source>
</evidence>
<feature type="active site" description="Proton acceptor" evidence="5">
    <location>
        <position position="315"/>
    </location>
</feature>
<reference evidence="10 11" key="1">
    <citation type="journal article" date="2018" name="Evol. Lett.">
        <title>Horizontal gene cluster transfer increased hallucinogenic mushroom diversity.</title>
        <authorList>
            <person name="Reynolds H.T."/>
            <person name="Vijayakumar V."/>
            <person name="Gluck-Thaler E."/>
            <person name="Korotkin H.B."/>
            <person name="Matheny P.B."/>
            <person name="Slot J.C."/>
        </authorList>
    </citation>
    <scope>NUCLEOTIDE SEQUENCE [LARGE SCALE GENOMIC DNA]</scope>
    <source>
        <strain evidence="10 11">2631</strain>
    </source>
</reference>
<feature type="site" description="Interaction with DNA substrate" evidence="7">
    <location>
        <position position="315"/>
    </location>
</feature>
<feature type="binding site" evidence="6">
    <location>
        <position position="314"/>
    </location>
    <ligand>
        <name>Mg(2+)</name>
        <dbReference type="ChEBI" id="CHEBI:18420"/>
        <label>1</label>
    </ligand>
</feature>
<feature type="site" description="Transition state stabilizer" evidence="7">
    <location>
        <position position="228"/>
    </location>
</feature>
<keyword evidence="3" id="KW-0378">Hydrolase</keyword>
<dbReference type="InterPro" id="IPR005135">
    <property type="entry name" value="Endo/exonuclease/phosphatase"/>
</dbReference>
<evidence type="ECO:0000259" key="9">
    <source>
        <dbReference type="Pfam" id="PF03372"/>
    </source>
</evidence>
<organism evidence="10 11">
    <name type="scientific">Psilocybe cyanescens</name>
    <dbReference type="NCBI Taxonomy" id="93625"/>
    <lineage>
        <taxon>Eukaryota</taxon>
        <taxon>Fungi</taxon>
        <taxon>Dikarya</taxon>
        <taxon>Basidiomycota</taxon>
        <taxon>Agaricomycotina</taxon>
        <taxon>Agaricomycetes</taxon>
        <taxon>Agaricomycetidae</taxon>
        <taxon>Agaricales</taxon>
        <taxon>Agaricineae</taxon>
        <taxon>Strophariaceae</taxon>
        <taxon>Psilocybe</taxon>
    </lineage>
</organism>
<evidence type="ECO:0000256" key="5">
    <source>
        <dbReference type="PIRSR" id="PIRSR604808-1"/>
    </source>
</evidence>
<evidence type="ECO:0000313" key="10">
    <source>
        <dbReference type="EMBL" id="PPQ85540.1"/>
    </source>
</evidence>
<dbReference type="InterPro" id="IPR004808">
    <property type="entry name" value="AP_endonuc_1"/>
</dbReference>
<accession>A0A409X475</accession>
<evidence type="ECO:0000256" key="1">
    <source>
        <dbReference type="ARBA" id="ARBA00007092"/>
    </source>
</evidence>
<dbReference type="InParanoid" id="A0A409X475"/>
<dbReference type="PANTHER" id="PTHR22748">
    <property type="entry name" value="AP ENDONUCLEASE"/>
    <property type="match status" value="1"/>
</dbReference>
<dbReference type="Gene3D" id="3.60.10.10">
    <property type="entry name" value="Endonuclease/exonuclease/phosphatase"/>
    <property type="match status" value="1"/>
</dbReference>
<evidence type="ECO:0000313" key="11">
    <source>
        <dbReference type="Proteomes" id="UP000283269"/>
    </source>
</evidence>
<evidence type="ECO:0000256" key="2">
    <source>
        <dbReference type="ARBA" id="ARBA00022723"/>
    </source>
</evidence>
<comment type="caution">
    <text evidence="10">The sequence shown here is derived from an EMBL/GenBank/DDBJ whole genome shotgun (WGS) entry which is preliminary data.</text>
</comment>
<evidence type="ECO:0000256" key="6">
    <source>
        <dbReference type="PIRSR" id="PIRSR604808-2"/>
    </source>
</evidence>
<feature type="active site" evidence="5">
    <location>
        <position position="193"/>
    </location>
</feature>
<dbReference type="GO" id="GO:0005634">
    <property type="term" value="C:nucleus"/>
    <property type="evidence" value="ECO:0007669"/>
    <property type="project" value="TreeGrafter"/>
</dbReference>
<evidence type="ECO:0000256" key="7">
    <source>
        <dbReference type="PIRSR" id="PIRSR604808-3"/>
    </source>
</evidence>
<keyword evidence="6" id="KW-0464">Manganese</keyword>
<dbReference type="PANTHER" id="PTHR22748:SF6">
    <property type="entry name" value="DNA-(APURINIC OR APYRIMIDINIC SITE) ENDONUCLEASE"/>
    <property type="match status" value="1"/>
</dbReference>
<feature type="active site" description="Proton donor/acceptor" evidence="5">
    <location>
        <position position="226"/>
    </location>
</feature>
<dbReference type="GO" id="GO:0006284">
    <property type="term" value="P:base-excision repair"/>
    <property type="evidence" value="ECO:0007669"/>
    <property type="project" value="TreeGrafter"/>
</dbReference>
<feature type="binding site" evidence="6">
    <location>
        <position position="113"/>
    </location>
    <ligand>
        <name>Mg(2+)</name>
        <dbReference type="ChEBI" id="CHEBI:18420"/>
        <label>1</label>
    </ligand>
</feature>
<feature type="binding site" evidence="6">
    <location>
        <position position="77"/>
    </location>
    <ligand>
        <name>Mg(2+)</name>
        <dbReference type="ChEBI" id="CHEBI:18420"/>
        <label>1</label>
    </ligand>
</feature>
<feature type="site" description="Important for catalytic activity" evidence="7">
    <location>
        <position position="290"/>
    </location>
</feature>
<dbReference type="STRING" id="93625.A0A409X475"/>
<feature type="domain" description="Endonuclease/exonuclease/phosphatase" evidence="9">
    <location>
        <begin position="74"/>
        <end position="315"/>
    </location>
</feature>
<keyword evidence="4 6" id="KW-0460">Magnesium</keyword>
<dbReference type="CDD" id="cd09076">
    <property type="entry name" value="L1-EN"/>
    <property type="match status" value="1"/>
</dbReference>
<comment type="similarity">
    <text evidence="1">Belongs to the DNA repair enzymes AP/ExoA family.</text>
</comment>
<dbReference type="GO" id="GO:0008081">
    <property type="term" value="F:phosphoric diester hydrolase activity"/>
    <property type="evidence" value="ECO:0007669"/>
    <property type="project" value="TreeGrafter"/>
</dbReference>
<dbReference type="GO" id="GO:0008311">
    <property type="term" value="F:double-stranded DNA 3'-5' DNA exonuclease activity"/>
    <property type="evidence" value="ECO:0007669"/>
    <property type="project" value="TreeGrafter"/>
</dbReference>
<dbReference type="AlphaFoldDB" id="A0A409X475"/>
<name>A0A409X475_PSICY</name>
<proteinExistence type="inferred from homology"/>
<keyword evidence="2 6" id="KW-0479">Metal-binding</keyword>
<dbReference type="OrthoDB" id="416119at2759"/>